<keyword evidence="4" id="KW-1185">Reference proteome</keyword>
<accession>A0ABM7R968</accession>
<dbReference type="Proteomes" id="UP001374893">
    <property type="component" value="Chromosome"/>
</dbReference>
<evidence type="ECO:0000256" key="2">
    <source>
        <dbReference type="SAM" id="Phobius"/>
    </source>
</evidence>
<dbReference type="Gene3D" id="1.25.40.10">
    <property type="entry name" value="Tetratricopeptide repeat domain"/>
    <property type="match status" value="1"/>
</dbReference>
<keyword evidence="2" id="KW-0812">Transmembrane</keyword>
<sequence>MSQTTASSGPNLCFRLSCWVLGLVAFIQLLAGGIALAVRFEASREVRVEKEIVTKIVNVAPKPAPAPAQPAEPVVALPPPIEIPVEKPLPPARPLDAPPIADPVVERLVNEAREARISEDMGSAIVKLEEARTKAPNDPNVHYELGMVYETMAAFDPALAEKAAQSYQAVFELGTTGAGALYPLAAQKLRDGIAMPVDMRGKLALGRARIFKDDHFAGGERVVLTIPVNAAPGSEPDPNDFFVQVKFFDKTANGDPVPATPESQNEVEWVSGEFDWLGGEEVLRVTYVLPAPDPSQEHLFGRRKYYGQVVELIYKNELIDSQAWPRHLASMNRTEPEQGMDPLFLDEELPFDGSLLPPLEDEIPLQPALPPFPER</sequence>
<dbReference type="SUPFAM" id="SSF48452">
    <property type="entry name" value="TPR-like"/>
    <property type="match status" value="1"/>
</dbReference>
<keyword evidence="2" id="KW-0472">Membrane</keyword>
<name>A0ABM7R968_9BACT</name>
<gene>
    <name evidence="3" type="ORF">HAHE_16630</name>
</gene>
<proteinExistence type="predicted"/>
<dbReference type="RefSeq" id="WP_338690122.1">
    <property type="nucleotide sequence ID" value="NZ_AP024702.1"/>
</dbReference>
<evidence type="ECO:0000313" key="4">
    <source>
        <dbReference type="Proteomes" id="UP001374893"/>
    </source>
</evidence>
<evidence type="ECO:0008006" key="5">
    <source>
        <dbReference type="Google" id="ProtNLM"/>
    </source>
</evidence>
<organism evidence="3 4">
    <name type="scientific">Haloferula helveola</name>
    <dbReference type="NCBI Taxonomy" id="490095"/>
    <lineage>
        <taxon>Bacteria</taxon>
        <taxon>Pseudomonadati</taxon>
        <taxon>Verrucomicrobiota</taxon>
        <taxon>Verrucomicrobiia</taxon>
        <taxon>Verrucomicrobiales</taxon>
        <taxon>Verrucomicrobiaceae</taxon>
        <taxon>Haloferula</taxon>
    </lineage>
</organism>
<protein>
    <recommendedName>
        <fullName evidence="5">Tetratricopeptide repeat protein</fullName>
    </recommendedName>
</protein>
<dbReference type="EMBL" id="AP024702">
    <property type="protein sequence ID" value="BCX47755.1"/>
    <property type="molecule type" value="Genomic_DNA"/>
</dbReference>
<evidence type="ECO:0000256" key="1">
    <source>
        <dbReference type="SAM" id="MobiDB-lite"/>
    </source>
</evidence>
<reference evidence="3 4" key="1">
    <citation type="submission" date="2021-06" db="EMBL/GenBank/DDBJ databases">
        <title>Complete genome of Haloferula helveola possessing various polysaccharide degrading enzymes.</title>
        <authorList>
            <person name="Takami H."/>
            <person name="Huang C."/>
            <person name="Hamasaki K."/>
        </authorList>
    </citation>
    <scope>NUCLEOTIDE SEQUENCE [LARGE SCALE GENOMIC DNA]</scope>
    <source>
        <strain evidence="3 4">CN-1</strain>
    </source>
</reference>
<feature type="region of interest" description="Disordered" evidence="1">
    <location>
        <begin position="351"/>
        <end position="375"/>
    </location>
</feature>
<keyword evidence="2" id="KW-1133">Transmembrane helix</keyword>
<evidence type="ECO:0000313" key="3">
    <source>
        <dbReference type="EMBL" id="BCX47755.1"/>
    </source>
</evidence>
<feature type="transmembrane region" description="Helical" evidence="2">
    <location>
        <begin position="12"/>
        <end position="38"/>
    </location>
</feature>
<dbReference type="InterPro" id="IPR011990">
    <property type="entry name" value="TPR-like_helical_dom_sf"/>
</dbReference>